<feature type="region of interest" description="Disordered" evidence="1">
    <location>
        <begin position="43"/>
        <end position="68"/>
    </location>
</feature>
<evidence type="ECO:0000256" key="1">
    <source>
        <dbReference type="SAM" id="MobiDB-lite"/>
    </source>
</evidence>
<evidence type="ECO:0000313" key="3">
    <source>
        <dbReference type="Proteomes" id="UP001634393"/>
    </source>
</evidence>
<proteinExistence type="predicted"/>
<evidence type="ECO:0000313" key="2">
    <source>
        <dbReference type="EMBL" id="KAL3839276.1"/>
    </source>
</evidence>
<comment type="caution">
    <text evidence="2">The sequence shown here is derived from an EMBL/GenBank/DDBJ whole genome shotgun (WGS) entry which is preliminary data.</text>
</comment>
<gene>
    <name evidence="2" type="ORF">ACJIZ3_023867</name>
</gene>
<keyword evidence="3" id="KW-1185">Reference proteome</keyword>
<sequence>MDSYHGTHQWYQSSRSSIVLQKNEKAIEIETENYLSRHYNQPRRNSGIYGTDLKNFSKQTGGNKEEKSMEILREPSNIHDSIDQKMIETRRMIADMNSKQSNHFDFSSKSVSHQQRIFDLGSQQLFSTKSVQNYQVSSQSGNSNSYKKYNIYSAVELDDPRDRGLCIWCDEFWYIDMIVNENDPIELRVDVTFVDEEVSHCETKLIEDCVENESNVWSKIMCEDGNENWESSEALGKNCILEKNELQVFEKMCEKNTLENIAEKGVVYAIGSENEKLRTLELYDEGSGNLLDTVVADQLLKRIGALFSRLSILEGFNQSWIAWPELPVPPPEPPPRML</sequence>
<accession>A0ABD3TRQ2</accession>
<dbReference type="AlphaFoldDB" id="A0ABD3TRQ2"/>
<reference evidence="2 3" key="1">
    <citation type="submission" date="2024-12" db="EMBL/GenBank/DDBJ databases">
        <title>The unique morphological basis and parallel evolutionary history of personate flowers in Penstemon.</title>
        <authorList>
            <person name="Depatie T.H."/>
            <person name="Wessinger C.A."/>
        </authorList>
    </citation>
    <scope>NUCLEOTIDE SEQUENCE [LARGE SCALE GENOMIC DNA]</scope>
    <source>
        <strain evidence="2">WTNN_2</strain>
        <tissue evidence="2">Leaf</tissue>
    </source>
</reference>
<dbReference type="Proteomes" id="UP001634393">
    <property type="component" value="Unassembled WGS sequence"/>
</dbReference>
<name>A0ABD3TRQ2_9LAMI</name>
<dbReference type="EMBL" id="JBJXBP010000003">
    <property type="protein sequence ID" value="KAL3839276.1"/>
    <property type="molecule type" value="Genomic_DNA"/>
</dbReference>
<organism evidence="2 3">
    <name type="scientific">Penstemon smallii</name>
    <dbReference type="NCBI Taxonomy" id="265156"/>
    <lineage>
        <taxon>Eukaryota</taxon>
        <taxon>Viridiplantae</taxon>
        <taxon>Streptophyta</taxon>
        <taxon>Embryophyta</taxon>
        <taxon>Tracheophyta</taxon>
        <taxon>Spermatophyta</taxon>
        <taxon>Magnoliopsida</taxon>
        <taxon>eudicotyledons</taxon>
        <taxon>Gunneridae</taxon>
        <taxon>Pentapetalae</taxon>
        <taxon>asterids</taxon>
        <taxon>lamiids</taxon>
        <taxon>Lamiales</taxon>
        <taxon>Plantaginaceae</taxon>
        <taxon>Cheloneae</taxon>
        <taxon>Penstemon</taxon>
    </lineage>
</organism>
<protein>
    <submittedName>
        <fullName evidence="2">Uncharacterized protein</fullName>
    </submittedName>
</protein>